<dbReference type="AlphaFoldDB" id="B2VKP0"/>
<dbReference type="PROSITE" id="PS51725">
    <property type="entry name" value="ABM"/>
    <property type="match status" value="1"/>
</dbReference>
<dbReference type="SUPFAM" id="SSF54909">
    <property type="entry name" value="Dimeric alpha+beta barrel"/>
    <property type="match status" value="1"/>
</dbReference>
<dbReference type="PANTHER" id="PTHR33336:SF15">
    <property type="entry name" value="ABM DOMAIN-CONTAINING PROTEIN"/>
    <property type="match status" value="1"/>
</dbReference>
<dbReference type="Proteomes" id="UP000001726">
    <property type="component" value="Chromosome"/>
</dbReference>
<organism evidence="2 3">
    <name type="scientific">Erwinia tasmaniensis (strain DSM 17950 / CFBP 7177 / CIP 109463 / NCPPB 4357 / Et1/99)</name>
    <dbReference type="NCBI Taxonomy" id="465817"/>
    <lineage>
        <taxon>Bacteria</taxon>
        <taxon>Pseudomonadati</taxon>
        <taxon>Pseudomonadota</taxon>
        <taxon>Gammaproteobacteria</taxon>
        <taxon>Enterobacterales</taxon>
        <taxon>Erwiniaceae</taxon>
        <taxon>Erwinia</taxon>
    </lineage>
</organism>
<accession>B2VKP0</accession>
<keyword evidence="3" id="KW-1185">Reference proteome</keyword>
<proteinExistence type="predicted"/>
<protein>
    <recommendedName>
        <fullName evidence="1">ABM domain-containing protein</fullName>
    </recommendedName>
</protein>
<evidence type="ECO:0000313" key="3">
    <source>
        <dbReference type="Proteomes" id="UP000001726"/>
    </source>
</evidence>
<dbReference type="EMBL" id="CU468135">
    <property type="protein sequence ID" value="CAO96703.1"/>
    <property type="molecule type" value="Genomic_DNA"/>
</dbReference>
<reference evidence="2 3" key="1">
    <citation type="journal article" date="2008" name="Environ. Microbiol.">
        <title>The genome of Erwinia tasmaniensis strain Et1/99, a non-pathogenic bacterium in the genus Erwinia.</title>
        <authorList>
            <person name="Kube M."/>
            <person name="Migdoll A.M."/>
            <person name="Mueller I."/>
            <person name="Kuhl H."/>
            <person name="Beck A."/>
            <person name="Reinhardt R."/>
            <person name="Geider K."/>
        </authorList>
    </citation>
    <scope>NUCLEOTIDE SEQUENCE [LARGE SCALE GENOMIC DNA]</scope>
    <source>
        <strain evidence="3">DSM 17950 / CFBP 7177 / CIP 109463 / NCPPB 4357 / Et1/99</strain>
    </source>
</reference>
<name>B2VKP0_ERWT9</name>
<dbReference type="InterPro" id="IPR011008">
    <property type="entry name" value="Dimeric_a/b-barrel"/>
</dbReference>
<dbReference type="InterPro" id="IPR050744">
    <property type="entry name" value="AI-2_Isomerase_LsrG"/>
</dbReference>
<dbReference type="RefSeq" id="WP_012441396.1">
    <property type="nucleotide sequence ID" value="NC_010694.1"/>
</dbReference>
<gene>
    <name evidence="2" type="ordered locus">ETA_16570</name>
</gene>
<dbReference type="GO" id="GO:0003824">
    <property type="term" value="F:catalytic activity"/>
    <property type="evidence" value="ECO:0007669"/>
    <property type="project" value="TreeGrafter"/>
</dbReference>
<dbReference type="PANTHER" id="PTHR33336">
    <property type="entry name" value="QUINOL MONOOXYGENASE YGIN-RELATED"/>
    <property type="match status" value="1"/>
</dbReference>
<sequence>MSDKPILIIASMIAKPGKGDELYEVLQRCVPPSRLEQGNVHYDLYRSVENSDSFLFHETWKNAAAVDLHEAQPHFLTLLKEAGPLLAEAPLINKI</sequence>
<dbReference type="KEGG" id="eta:ETA_16570"/>
<evidence type="ECO:0000259" key="1">
    <source>
        <dbReference type="PROSITE" id="PS51725"/>
    </source>
</evidence>
<dbReference type="Gene3D" id="3.30.70.100">
    <property type="match status" value="1"/>
</dbReference>
<dbReference type="eggNOG" id="COG1359">
    <property type="taxonomic scope" value="Bacteria"/>
</dbReference>
<dbReference type="Pfam" id="PF03992">
    <property type="entry name" value="ABM"/>
    <property type="match status" value="1"/>
</dbReference>
<dbReference type="InterPro" id="IPR007138">
    <property type="entry name" value="ABM_dom"/>
</dbReference>
<feature type="domain" description="ABM" evidence="1">
    <location>
        <begin position="6"/>
        <end position="95"/>
    </location>
</feature>
<dbReference type="OrthoDB" id="9812192at2"/>
<evidence type="ECO:0000313" key="2">
    <source>
        <dbReference type="EMBL" id="CAO96703.1"/>
    </source>
</evidence>
<dbReference type="HOGENOM" id="CLU_131496_11_0_6"/>